<comment type="caution">
    <text evidence="2">The sequence shown here is derived from an EMBL/GenBank/DDBJ whole genome shotgun (WGS) entry which is preliminary data.</text>
</comment>
<accession>A0AA42SQS7</accession>
<dbReference type="Proteomes" id="UP001159915">
    <property type="component" value="Unassembled WGS sequence"/>
</dbReference>
<sequence>MWDYKMQSLEDEHKRQYNSVEAWIYIGIDTDRMGMAKIGLTNGELQTRATSSQNPFYTLLVAFKVKVGISSSEIAQIERAVLTEVAKYYEPINHYNTGRRSEWFYGNPYEIRDFVHNFLYNEYYREMNSYHCGIRDQGFINGWENEHFLHGKTRNPYQVSDISNPPENPDCFNYGGCGDAECETCGDQWFLKSR</sequence>
<evidence type="ECO:0000313" key="3">
    <source>
        <dbReference type="Proteomes" id="UP001159915"/>
    </source>
</evidence>
<dbReference type="EMBL" id="JAOCBE010000004">
    <property type="protein sequence ID" value="MDH0971193.1"/>
    <property type="molecule type" value="Genomic_DNA"/>
</dbReference>
<reference evidence="2" key="1">
    <citation type="submission" date="2022-09" db="EMBL/GenBank/DDBJ databases">
        <title>Intensive care unit water sources are persistently colonized with multi-drug resistant bacteria and are the site of extensive horizontal gene transfer of antibiotic resistance genes.</title>
        <authorList>
            <person name="Diorio-Toth L."/>
        </authorList>
    </citation>
    <scope>NUCLEOTIDE SEQUENCE</scope>
    <source>
        <strain evidence="2">GD03920</strain>
    </source>
</reference>
<name>A0AA42SQS7_ACIJO</name>
<dbReference type="AlphaFoldDB" id="A0AA42SQS7"/>
<proteinExistence type="predicted"/>
<feature type="domain" description="Bacteriophage T5 Orf172 DNA-binding" evidence="1">
    <location>
        <begin position="23"/>
        <end position="116"/>
    </location>
</feature>
<evidence type="ECO:0000259" key="1">
    <source>
        <dbReference type="Pfam" id="PF10544"/>
    </source>
</evidence>
<dbReference type="Pfam" id="PF10544">
    <property type="entry name" value="T5orf172"/>
    <property type="match status" value="1"/>
</dbReference>
<organism evidence="2 3">
    <name type="scientific">Acinetobacter johnsonii</name>
    <dbReference type="NCBI Taxonomy" id="40214"/>
    <lineage>
        <taxon>Bacteria</taxon>
        <taxon>Pseudomonadati</taxon>
        <taxon>Pseudomonadota</taxon>
        <taxon>Gammaproteobacteria</taxon>
        <taxon>Moraxellales</taxon>
        <taxon>Moraxellaceae</taxon>
        <taxon>Acinetobacter</taxon>
    </lineage>
</organism>
<dbReference type="RefSeq" id="WP_005108780.1">
    <property type="nucleotide sequence ID" value="NZ_JAOCBE010000004.1"/>
</dbReference>
<gene>
    <name evidence="2" type="ORF">N5C10_18845</name>
</gene>
<protein>
    <submittedName>
        <fullName evidence="2">GIY-YIG nuclease family protein</fullName>
    </submittedName>
</protein>
<dbReference type="InterPro" id="IPR018306">
    <property type="entry name" value="Phage_T5_Orf172_DNA-bd"/>
</dbReference>
<evidence type="ECO:0000313" key="2">
    <source>
        <dbReference type="EMBL" id="MDH0971193.1"/>
    </source>
</evidence>